<feature type="transmembrane region" description="Helical" evidence="2">
    <location>
        <begin position="307"/>
        <end position="327"/>
    </location>
</feature>
<feature type="transmembrane region" description="Helical" evidence="2">
    <location>
        <begin position="35"/>
        <end position="52"/>
    </location>
</feature>
<comment type="similarity">
    <text evidence="1">Belongs to the 2-hydroxycarboxylate transporter (2-HCT) (TC 2.A.24) family.</text>
</comment>
<keyword evidence="1 2" id="KW-0472">Membrane</keyword>
<feature type="transmembrane region" description="Helical" evidence="2">
    <location>
        <begin position="162"/>
        <end position="183"/>
    </location>
</feature>
<dbReference type="GO" id="GO:0015293">
    <property type="term" value="F:symporter activity"/>
    <property type="evidence" value="ECO:0007669"/>
    <property type="project" value="UniProtKB-UniRule"/>
</dbReference>
<feature type="transmembrane region" description="Helical" evidence="2">
    <location>
        <begin position="278"/>
        <end position="295"/>
    </location>
</feature>
<feature type="transmembrane region" description="Helical" evidence="2">
    <location>
        <begin position="12"/>
        <end position="29"/>
    </location>
</feature>
<evidence type="ECO:0000313" key="4">
    <source>
        <dbReference type="Proteomes" id="UP000191154"/>
    </source>
</evidence>
<reference evidence="3 4" key="1">
    <citation type="submission" date="2016-05" db="EMBL/GenBank/DDBJ databases">
        <title>Microbial solvent formation.</title>
        <authorList>
            <person name="Poehlein A."/>
            <person name="Montoya Solano J.D."/>
            <person name="Flitsch S."/>
            <person name="Krabben P."/>
            <person name="Duerre P."/>
            <person name="Daniel R."/>
        </authorList>
    </citation>
    <scope>NUCLEOTIDE SEQUENCE [LARGE SCALE GENOMIC DNA]</scope>
    <source>
        <strain evidence="3 4">L1-8</strain>
    </source>
</reference>
<dbReference type="PANTHER" id="PTHR40033">
    <property type="entry name" value="NA(+)-MALATE SYMPORTER"/>
    <property type="match status" value="1"/>
</dbReference>
<organism evidence="3 4">
    <name type="scientific">Clostridium saccharobutylicum</name>
    <dbReference type="NCBI Taxonomy" id="169679"/>
    <lineage>
        <taxon>Bacteria</taxon>
        <taxon>Bacillati</taxon>
        <taxon>Bacillota</taxon>
        <taxon>Clostridia</taxon>
        <taxon>Eubacteriales</taxon>
        <taxon>Clostridiaceae</taxon>
        <taxon>Clostridium</taxon>
    </lineage>
</organism>
<evidence type="ECO:0000256" key="2">
    <source>
        <dbReference type="SAM" id="Phobius"/>
    </source>
</evidence>
<feature type="transmembrane region" description="Helical" evidence="2">
    <location>
        <begin position="195"/>
        <end position="213"/>
    </location>
</feature>
<dbReference type="Proteomes" id="UP000191154">
    <property type="component" value="Unassembled WGS sequence"/>
</dbReference>
<feature type="transmembrane region" description="Helical" evidence="2">
    <location>
        <begin position="405"/>
        <end position="425"/>
    </location>
</feature>
<feature type="transmembrane region" description="Helical" evidence="2">
    <location>
        <begin position="94"/>
        <end position="115"/>
    </location>
</feature>
<feature type="transmembrane region" description="Helical" evidence="2">
    <location>
        <begin position="334"/>
        <end position="360"/>
    </location>
</feature>
<feature type="transmembrane region" description="Helical" evidence="2">
    <location>
        <begin position="254"/>
        <end position="271"/>
    </location>
</feature>
<keyword evidence="2" id="KW-0812">Transmembrane</keyword>
<keyword evidence="1" id="KW-0813">Transport</keyword>
<keyword evidence="1" id="KW-0769">Symport</keyword>
<comment type="caution">
    <text evidence="3">The sequence shown here is derived from an EMBL/GenBank/DDBJ whole genome shotgun (WGS) entry which is preliminary data.</text>
</comment>
<dbReference type="GO" id="GO:0005886">
    <property type="term" value="C:plasma membrane"/>
    <property type="evidence" value="ECO:0007669"/>
    <property type="project" value="UniProtKB-UniRule"/>
</dbReference>
<name>A0A1S8MTG8_CLOSA</name>
<dbReference type="PIRSF" id="PIRSF005348">
    <property type="entry name" value="YxkH"/>
    <property type="match status" value="1"/>
</dbReference>
<dbReference type="AlphaFoldDB" id="A0A1S8MTG8"/>
<feature type="transmembrane region" description="Helical" evidence="2">
    <location>
        <begin position="372"/>
        <end position="393"/>
    </location>
</feature>
<dbReference type="Pfam" id="PF03390">
    <property type="entry name" value="2HCT"/>
    <property type="match status" value="1"/>
</dbReference>
<keyword evidence="2" id="KW-1133">Transmembrane helix</keyword>
<dbReference type="InterPro" id="IPR004679">
    <property type="entry name" value="2-OHcarboxylate_transport"/>
</dbReference>
<proteinExistence type="inferred from homology"/>
<protein>
    <submittedName>
        <fullName evidence="3">Citrate-sodium symporter</fullName>
    </submittedName>
</protein>
<sequence length="426" mass="45223">MKKQIKIGGMPLKYYIPFAAVILIATYTGSLNKDIVGAIAFLLMAGWLFSYVGDAIPIFGNYMGGAVLLPLFAGSALVYFNLLPKYVATSISNLMASGAVNVFIAAIVVGSILSMDRKMLISVSIRLLPCIIGSLVLAVLFMYVGCLVTGKSILDGIFMTGIPNYTGGSSGALVVVPTIYSGIFNQEAGSYAGKFIVFMNISNLICVIFSGLLNRVGKRYPNLTGNGVLIKGAENTVETKAKESHDMGANITKLGTGLVVSMVFLIVGNIMQKLVPQLNFIAWAAVLVIVVKATGFIDDEVCKCSDYWQGFVVRNFLPFLITGVGIASLDLGQLASYFTISNFVIIFLGVVGSMLGSLLIGKLFNFYPIDSMIAIGANMGTVGGSGAVATLSTSERMELMPFAIIANRIGGALVVVLISLLIPYFM</sequence>
<feature type="transmembrane region" description="Helical" evidence="2">
    <location>
        <begin position="59"/>
        <end position="82"/>
    </location>
</feature>
<dbReference type="GO" id="GO:0008514">
    <property type="term" value="F:organic anion transmembrane transporter activity"/>
    <property type="evidence" value="ECO:0007669"/>
    <property type="project" value="InterPro"/>
</dbReference>
<dbReference type="RefSeq" id="WP_077867008.1">
    <property type="nucleotide sequence ID" value="NZ_LZYZ01000008.1"/>
</dbReference>
<dbReference type="EMBL" id="LZYZ01000008">
    <property type="protein sequence ID" value="OOM07478.1"/>
    <property type="molecule type" value="Genomic_DNA"/>
</dbReference>
<evidence type="ECO:0000256" key="1">
    <source>
        <dbReference type="PIRNR" id="PIRNR005348"/>
    </source>
</evidence>
<feature type="transmembrane region" description="Helical" evidence="2">
    <location>
        <begin position="127"/>
        <end position="150"/>
    </location>
</feature>
<evidence type="ECO:0000313" key="3">
    <source>
        <dbReference type="EMBL" id="OOM07478.1"/>
    </source>
</evidence>
<accession>A0A1S8MTG8</accession>
<gene>
    <name evidence="3" type="primary">citS_2</name>
    <name evidence="3" type="ORF">CLOSAC_40080</name>
</gene>
<dbReference type="PANTHER" id="PTHR40033:SF1">
    <property type="entry name" value="CITRATE-SODIUM SYMPORTER"/>
    <property type="match status" value="1"/>
</dbReference>